<evidence type="ECO:0000313" key="1">
    <source>
        <dbReference type="EMBL" id="JAD79063.1"/>
    </source>
</evidence>
<name>A0A0A9CXB1_ARUDO</name>
<proteinExistence type="predicted"/>
<accession>A0A0A9CXB1</accession>
<organism evidence="1">
    <name type="scientific">Arundo donax</name>
    <name type="common">Giant reed</name>
    <name type="synonym">Donax arundinaceus</name>
    <dbReference type="NCBI Taxonomy" id="35708"/>
    <lineage>
        <taxon>Eukaryota</taxon>
        <taxon>Viridiplantae</taxon>
        <taxon>Streptophyta</taxon>
        <taxon>Embryophyta</taxon>
        <taxon>Tracheophyta</taxon>
        <taxon>Spermatophyta</taxon>
        <taxon>Magnoliopsida</taxon>
        <taxon>Liliopsida</taxon>
        <taxon>Poales</taxon>
        <taxon>Poaceae</taxon>
        <taxon>PACMAD clade</taxon>
        <taxon>Arundinoideae</taxon>
        <taxon>Arundineae</taxon>
        <taxon>Arundo</taxon>
    </lineage>
</organism>
<reference evidence="1" key="2">
    <citation type="journal article" date="2015" name="Data Brief">
        <title>Shoot transcriptome of the giant reed, Arundo donax.</title>
        <authorList>
            <person name="Barrero R.A."/>
            <person name="Guerrero F.D."/>
            <person name="Moolhuijzen P."/>
            <person name="Goolsby J.A."/>
            <person name="Tidwell J."/>
            <person name="Bellgard S.E."/>
            <person name="Bellgard M.I."/>
        </authorList>
    </citation>
    <scope>NUCLEOTIDE SEQUENCE</scope>
    <source>
        <tissue evidence="1">Shoot tissue taken approximately 20 cm above the soil surface</tissue>
    </source>
</reference>
<reference evidence="1" key="1">
    <citation type="submission" date="2014-09" db="EMBL/GenBank/DDBJ databases">
        <authorList>
            <person name="Magalhaes I.L.F."/>
            <person name="Oliveira U."/>
            <person name="Santos F.R."/>
            <person name="Vidigal T.H.D.A."/>
            <person name="Brescovit A.D."/>
            <person name="Santos A.J."/>
        </authorList>
    </citation>
    <scope>NUCLEOTIDE SEQUENCE</scope>
    <source>
        <tissue evidence="1">Shoot tissue taken approximately 20 cm above the soil surface</tissue>
    </source>
</reference>
<protein>
    <submittedName>
        <fullName evidence="1">Similar to Os07g0681600</fullName>
    </submittedName>
</protein>
<dbReference type="EMBL" id="GBRH01218832">
    <property type="protein sequence ID" value="JAD79063.1"/>
    <property type="molecule type" value="Transcribed_RNA"/>
</dbReference>
<sequence length="69" mass="7638">MRGICQKNRSCCCLASNLVEDAGALICLLMFSVDHGPRRLLRTIMINFKCMDGVKTIHQTGGKPLVVFL</sequence>
<dbReference type="AlphaFoldDB" id="A0A0A9CXB1"/>